<comment type="caution">
    <text evidence="1">The sequence shown here is derived from an EMBL/GenBank/DDBJ whole genome shotgun (WGS) entry which is preliminary data.</text>
</comment>
<dbReference type="AlphaFoldDB" id="L8P2X3"/>
<evidence type="ECO:0000313" key="2">
    <source>
        <dbReference type="Proteomes" id="UP000011205"/>
    </source>
</evidence>
<evidence type="ECO:0000313" key="1">
    <source>
        <dbReference type="EMBL" id="ELS50509.1"/>
    </source>
</evidence>
<dbReference type="EMBL" id="AMLP01000275">
    <property type="protein sequence ID" value="ELS50509.1"/>
    <property type="molecule type" value="Genomic_DNA"/>
</dbReference>
<accession>L8P2X3</accession>
<organism evidence="1 2">
    <name type="scientific">Streptomyces viridochromogenes Tue57</name>
    <dbReference type="NCBI Taxonomy" id="1160705"/>
    <lineage>
        <taxon>Bacteria</taxon>
        <taxon>Bacillati</taxon>
        <taxon>Actinomycetota</taxon>
        <taxon>Actinomycetes</taxon>
        <taxon>Kitasatosporales</taxon>
        <taxon>Streptomycetaceae</taxon>
        <taxon>Streptomyces</taxon>
    </lineage>
</organism>
<protein>
    <submittedName>
        <fullName evidence="1">Uncharacterized protein</fullName>
    </submittedName>
</protein>
<dbReference type="Proteomes" id="UP000011205">
    <property type="component" value="Unassembled WGS sequence"/>
</dbReference>
<gene>
    <name evidence="1" type="ORF">STVIR_8553</name>
</gene>
<dbReference type="PATRIC" id="fig|1160705.3.peg.8454"/>
<sequence length="47" mass="4757">MAHDGFICLLLPAGGTTGGAVGSMRCEAAIQGQANDVEADRLEPQKG</sequence>
<reference evidence="1 2" key="1">
    <citation type="journal article" date="2013" name="Genome Announc.">
        <title>Draft Genome Sequence of Streptomyces viridochromogenes Strain Tu57, Producer of Avilamycin.</title>
        <authorList>
            <person name="Gruning B.A."/>
            <person name="Erxleben A."/>
            <person name="Hahnlein A."/>
            <person name="Gunther S."/>
        </authorList>
    </citation>
    <scope>NUCLEOTIDE SEQUENCE [LARGE SCALE GENOMIC DNA]</scope>
    <source>
        <strain evidence="1 2">Tue57</strain>
    </source>
</reference>
<name>L8P2X3_STRVR</name>
<proteinExistence type="predicted"/>